<keyword evidence="2" id="KW-1185">Reference proteome</keyword>
<reference evidence="1 2" key="1">
    <citation type="journal article" date="2015" name="Genome Biol. Evol.">
        <title>Phylogenomic analyses indicate that early fungi evolved digesting cell walls of algal ancestors of land plants.</title>
        <authorList>
            <person name="Chang Y."/>
            <person name="Wang S."/>
            <person name="Sekimoto S."/>
            <person name="Aerts A.L."/>
            <person name="Choi C."/>
            <person name="Clum A."/>
            <person name="LaButti K.M."/>
            <person name="Lindquist E.A."/>
            <person name="Yee Ngan C."/>
            <person name="Ohm R.A."/>
            <person name="Salamov A.A."/>
            <person name="Grigoriev I.V."/>
            <person name="Spatafora J.W."/>
            <person name="Berbee M.L."/>
        </authorList>
    </citation>
    <scope>NUCLEOTIDE SEQUENCE [LARGE SCALE GENOMIC DNA]</scope>
    <source>
        <strain evidence="1 2">NRRL 28638</strain>
    </source>
</reference>
<sequence>LTNPIIHRRIKLTRSEAILNKVHSNCPTKIHKIEAEIDEFIANNAKHAHLAKEFVFFENVLIRKLVEFFETFKYITILEINSIQLSEFEFLGAIKPLTKLHELNLHRLRVYRNHNYKPFPLAIELPTTLTNLTLYMVSATSSPESFIKTINSHTNLLEFKCHSNNQNEFLNPFYKSYPTLKVFEYRNQYLNSHSLYDIIGFHPQLLSLDLELKCWNSALANHINHHLINLEKLTLRDVSNYNTNQTIIFLNFAQLTKIKKLNITCANLSSCSLESIFLKCPDLEELGLMHYNSYLCVSLNLSINFNMPIKIKKLTTDCNVLTESSFDKFLLRCSNLKILDIQLHRDLKPLIKLIATRCTNLEHLTIFSGMYLGHADTKAFYDELTTNSSFKSTLTYLALKRLNIIHSKAEYFESFTNIKRIVFLSTARTDMRKFKKSEAENSVWPNFKSTITEHDDGYDIELFKLAV</sequence>
<gene>
    <name evidence="1" type="ORF">CONCODRAFT_12606</name>
</gene>
<evidence type="ECO:0008006" key="3">
    <source>
        <dbReference type="Google" id="ProtNLM"/>
    </source>
</evidence>
<protein>
    <recommendedName>
        <fullName evidence="3">RNI-like protein</fullName>
    </recommendedName>
</protein>
<organism evidence="1 2">
    <name type="scientific">Conidiobolus coronatus (strain ATCC 28846 / CBS 209.66 / NRRL 28638)</name>
    <name type="common">Delacroixia coronata</name>
    <dbReference type="NCBI Taxonomy" id="796925"/>
    <lineage>
        <taxon>Eukaryota</taxon>
        <taxon>Fungi</taxon>
        <taxon>Fungi incertae sedis</taxon>
        <taxon>Zoopagomycota</taxon>
        <taxon>Entomophthoromycotina</taxon>
        <taxon>Entomophthoromycetes</taxon>
        <taxon>Entomophthorales</taxon>
        <taxon>Ancylistaceae</taxon>
        <taxon>Conidiobolus</taxon>
    </lineage>
</organism>
<proteinExistence type="predicted"/>
<dbReference type="Proteomes" id="UP000070444">
    <property type="component" value="Unassembled WGS sequence"/>
</dbReference>
<dbReference type="OrthoDB" id="3155363at2759"/>
<dbReference type="InterPro" id="IPR032675">
    <property type="entry name" value="LRR_dom_sf"/>
</dbReference>
<evidence type="ECO:0000313" key="1">
    <source>
        <dbReference type="EMBL" id="KXN65730.1"/>
    </source>
</evidence>
<accession>A0A137NSQ7</accession>
<dbReference type="SUPFAM" id="SSF52047">
    <property type="entry name" value="RNI-like"/>
    <property type="match status" value="1"/>
</dbReference>
<dbReference type="Gene3D" id="3.80.10.10">
    <property type="entry name" value="Ribonuclease Inhibitor"/>
    <property type="match status" value="1"/>
</dbReference>
<feature type="non-terminal residue" evidence="1">
    <location>
        <position position="1"/>
    </location>
</feature>
<dbReference type="EMBL" id="KQ964825">
    <property type="protein sequence ID" value="KXN65730.1"/>
    <property type="molecule type" value="Genomic_DNA"/>
</dbReference>
<name>A0A137NSQ7_CONC2</name>
<evidence type="ECO:0000313" key="2">
    <source>
        <dbReference type="Proteomes" id="UP000070444"/>
    </source>
</evidence>
<dbReference type="AlphaFoldDB" id="A0A137NSQ7"/>
<dbReference type="OMA" id="ANHINHH"/>